<sequence>MSQKEPIPQSRSRIDLHAVLDSTGVDTFNEETTPSVSLVGAGDTGSTSDAIDRHPLSQSIVPSRAQRKRLYNSWLQQETEPEELALDQYAERLYAASANHENTRLQLRPLQRHDEHVDIDATNEAPESKKDPEQNSRQLFSSDWYAQQVEEMQQTTSSCSRVAAKPARWQGRNLILRGSSWRQLAFNLKPGRLGRHMGDLLGRFHDLHLSSRERLQRLLLFVFGVSMLAMALFIWPLVVIIVISADRYRRATPCSVSIEVSLYTTAVLWLSVGGYGLVLVAFTRISKRPVEATGLAGIIGAAVLLSYFLSLIATEVIFIMNAATGKTPFRRCGSGCPCSPAAVQANLPCCSAVLWWTDLVMLLLSNTASVLLCCLPYFMLLQKNRRQRAYRRAPRYFVQRPASFWVDEQVKHDEQEALTTLPALVAAQGG</sequence>
<dbReference type="OrthoDB" id="10413402at2759"/>
<dbReference type="Proteomes" id="UP000530660">
    <property type="component" value="Unassembled WGS sequence"/>
</dbReference>
<feature type="transmembrane region" description="Helical" evidence="1">
    <location>
        <begin position="218"/>
        <end position="243"/>
    </location>
</feature>
<comment type="caution">
    <text evidence="2">The sequence shown here is derived from an EMBL/GenBank/DDBJ whole genome shotgun (WGS) entry which is preliminary data.</text>
</comment>
<accession>A0A7J7III1</accession>
<feature type="transmembrane region" description="Helical" evidence="1">
    <location>
        <begin position="361"/>
        <end position="381"/>
    </location>
</feature>
<keyword evidence="1" id="KW-1133">Transmembrane helix</keyword>
<evidence type="ECO:0000313" key="3">
    <source>
        <dbReference type="Proteomes" id="UP000530660"/>
    </source>
</evidence>
<dbReference type="AlphaFoldDB" id="A0A7J7III1"/>
<evidence type="ECO:0000256" key="1">
    <source>
        <dbReference type="SAM" id="Phobius"/>
    </source>
</evidence>
<organism evidence="2 3">
    <name type="scientific">Cyanidiococcus yangmingshanensis</name>
    <dbReference type="NCBI Taxonomy" id="2690220"/>
    <lineage>
        <taxon>Eukaryota</taxon>
        <taxon>Rhodophyta</taxon>
        <taxon>Bangiophyceae</taxon>
        <taxon>Cyanidiales</taxon>
        <taxon>Cyanidiaceae</taxon>
        <taxon>Cyanidiococcus</taxon>
    </lineage>
</organism>
<proteinExistence type="predicted"/>
<evidence type="ECO:0000313" key="2">
    <source>
        <dbReference type="EMBL" id="KAF6002828.1"/>
    </source>
</evidence>
<keyword evidence="1" id="KW-0812">Transmembrane</keyword>
<gene>
    <name evidence="2" type="ORF">F1559_004175</name>
</gene>
<feature type="transmembrane region" description="Helical" evidence="1">
    <location>
        <begin position="263"/>
        <end position="282"/>
    </location>
</feature>
<name>A0A7J7III1_9RHOD</name>
<feature type="transmembrane region" description="Helical" evidence="1">
    <location>
        <begin position="294"/>
        <end position="320"/>
    </location>
</feature>
<reference evidence="2 3" key="1">
    <citation type="journal article" date="2020" name="J. Phycol.">
        <title>Comparative genome analysis reveals Cyanidiococcus gen. nov., a new extremophilic red algal genus sister to Cyanidioschyzon (Cyanidioschyzonaceae, Rhodophyta).</title>
        <authorList>
            <person name="Liu S.-L."/>
            <person name="Chiang Y.-R."/>
            <person name="Yoon H.S."/>
            <person name="Fu H.-Y."/>
        </authorList>
    </citation>
    <scope>NUCLEOTIDE SEQUENCE [LARGE SCALE GENOMIC DNA]</scope>
    <source>
        <strain evidence="2 3">THAL066</strain>
    </source>
</reference>
<dbReference type="EMBL" id="VWRR01000009">
    <property type="protein sequence ID" value="KAF6002828.1"/>
    <property type="molecule type" value="Genomic_DNA"/>
</dbReference>
<keyword evidence="3" id="KW-1185">Reference proteome</keyword>
<keyword evidence="1" id="KW-0472">Membrane</keyword>
<protein>
    <submittedName>
        <fullName evidence="2">Uncharacterized protein</fullName>
    </submittedName>
</protein>